<dbReference type="PANTHER" id="PTHR28286">
    <property type="match status" value="1"/>
</dbReference>
<organism evidence="8 9">
    <name type="scientific">Steccherinum ochraceum</name>
    <dbReference type="NCBI Taxonomy" id="92696"/>
    <lineage>
        <taxon>Eukaryota</taxon>
        <taxon>Fungi</taxon>
        <taxon>Dikarya</taxon>
        <taxon>Basidiomycota</taxon>
        <taxon>Agaricomycotina</taxon>
        <taxon>Agaricomycetes</taxon>
        <taxon>Polyporales</taxon>
        <taxon>Steccherinaceae</taxon>
        <taxon>Steccherinum</taxon>
    </lineage>
</organism>
<dbReference type="InterPro" id="IPR001425">
    <property type="entry name" value="Arc/bac/fun_rhodopsins"/>
</dbReference>
<feature type="transmembrane region" description="Helical" evidence="7">
    <location>
        <begin position="124"/>
        <end position="144"/>
    </location>
</feature>
<dbReference type="PANTHER" id="PTHR28286:SF1">
    <property type="entry name" value="30 KDA HEAT SHOCK PROTEIN-RELATED"/>
    <property type="match status" value="1"/>
</dbReference>
<feature type="region of interest" description="Disordered" evidence="6">
    <location>
        <begin position="286"/>
        <end position="342"/>
    </location>
</feature>
<sequence length="342" mass="35839">MAGPLSHNPPNADRHITDGAIAWLWVVFAFFLVATFGMIAWQFMRPRGTRFFHNIAVVILATSTIAYFAMASDLGATPIFVEFQHAGFAQTRQIWYVRYIQYFINFPLLLIMLQFATGLALSDILTTAFFAWIVVVCGLVGALVASLYKWGFFVMGVFALMYIWSSLNGHGPRTAFGAGDGVRSGYRRGSGYVTLITLMYPLVWGLSEGGNVLSPSGEMVWYGILDLLLGPLFLYYFIFGLRAVDYEGFGFRSGKYTDTYGAGAGGFGGHHGAGTGAATGAAAGAATGAATGPSSTTAGTGTGTGTATHDVEKTAGGPGTAPAAAADPATTGTGTTTGPSAV</sequence>
<feature type="transmembrane region" description="Helical" evidence="7">
    <location>
        <begin position="150"/>
        <end position="168"/>
    </location>
</feature>
<dbReference type="CDD" id="cd15239">
    <property type="entry name" value="7tm_YRO2_fungal-like"/>
    <property type="match status" value="1"/>
</dbReference>
<evidence type="ECO:0000256" key="6">
    <source>
        <dbReference type="SAM" id="MobiDB-lite"/>
    </source>
</evidence>
<name>A0A4R0R0R3_9APHY</name>
<reference evidence="8 9" key="1">
    <citation type="submission" date="2018-11" db="EMBL/GenBank/DDBJ databases">
        <title>Genome assembly of Steccherinum ochraceum LE-BIN_3174, the white-rot fungus of the Steccherinaceae family (The Residual Polyporoid clade, Polyporales, Basidiomycota).</title>
        <authorList>
            <person name="Fedorova T.V."/>
            <person name="Glazunova O.A."/>
            <person name="Landesman E.O."/>
            <person name="Moiseenko K.V."/>
            <person name="Psurtseva N.V."/>
            <person name="Savinova O.S."/>
            <person name="Shakhova N.V."/>
            <person name="Tyazhelova T.V."/>
            <person name="Vasina D.V."/>
        </authorList>
    </citation>
    <scope>NUCLEOTIDE SEQUENCE [LARGE SCALE GENOMIC DNA]</scope>
    <source>
        <strain evidence="8 9">LE-BIN_3174</strain>
    </source>
</reference>
<dbReference type="InterPro" id="IPR043476">
    <property type="entry name" value="Yro2-like_7TM"/>
</dbReference>
<dbReference type="EMBL" id="RWJN01000613">
    <property type="protein sequence ID" value="TCD60351.1"/>
    <property type="molecule type" value="Genomic_DNA"/>
</dbReference>
<feature type="transmembrane region" description="Helical" evidence="7">
    <location>
        <begin position="20"/>
        <end position="39"/>
    </location>
</feature>
<keyword evidence="5 7" id="KW-0472">Membrane</keyword>
<feature type="transmembrane region" description="Helical" evidence="7">
    <location>
        <begin position="99"/>
        <end position="117"/>
    </location>
</feature>
<dbReference type="OrthoDB" id="536545at2759"/>
<feature type="compositionally biased region" description="Low complexity" evidence="6">
    <location>
        <begin position="320"/>
        <end position="342"/>
    </location>
</feature>
<dbReference type="GO" id="GO:0005886">
    <property type="term" value="C:plasma membrane"/>
    <property type="evidence" value="ECO:0007669"/>
    <property type="project" value="TreeGrafter"/>
</dbReference>
<dbReference type="Proteomes" id="UP000292702">
    <property type="component" value="Unassembled WGS sequence"/>
</dbReference>
<evidence type="ECO:0000256" key="3">
    <source>
        <dbReference type="ARBA" id="ARBA00022692"/>
    </source>
</evidence>
<evidence type="ECO:0000256" key="2">
    <source>
        <dbReference type="ARBA" id="ARBA00008130"/>
    </source>
</evidence>
<keyword evidence="9" id="KW-1185">Reference proteome</keyword>
<evidence type="ECO:0008006" key="10">
    <source>
        <dbReference type="Google" id="ProtNLM"/>
    </source>
</evidence>
<accession>A0A4R0R0R3</accession>
<dbReference type="Gene3D" id="1.20.1070.10">
    <property type="entry name" value="Rhodopsin 7-helix transmembrane proteins"/>
    <property type="match status" value="1"/>
</dbReference>
<evidence type="ECO:0000256" key="5">
    <source>
        <dbReference type="ARBA" id="ARBA00023136"/>
    </source>
</evidence>
<keyword evidence="3 7" id="KW-0812">Transmembrane</keyword>
<dbReference type="Pfam" id="PF01036">
    <property type="entry name" value="Bac_rhodopsin"/>
    <property type="match status" value="1"/>
</dbReference>
<evidence type="ECO:0000256" key="1">
    <source>
        <dbReference type="ARBA" id="ARBA00004141"/>
    </source>
</evidence>
<feature type="transmembrane region" description="Helical" evidence="7">
    <location>
        <begin position="219"/>
        <end position="239"/>
    </location>
</feature>
<keyword evidence="4 7" id="KW-1133">Transmembrane helix</keyword>
<evidence type="ECO:0000256" key="4">
    <source>
        <dbReference type="ARBA" id="ARBA00022989"/>
    </source>
</evidence>
<dbReference type="GO" id="GO:0005783">
    <property type="term" value="C:endoplasmic reticulum"/>
    <property type="evidence" value="ECO:0007669"/>
    <property type="project" value="TreeGrafter"/>
</dbReference>
<evidence type="ECO:0000256" key="7">
    <source>
        <dbReference type="SAM" id="Phobius"/>
    </source>
</evidence>
<dbReference type="PRINTS" id="PR00251">
    <property type="entry name" value="BACTRLOPSIN"/>
</dbReference>
<proteinExistence type="inferred from homology"/>
<comment type="caution">
    <text evidence="8">The sequence shown here is derived from an EMBL/GenBank/DDBJ whole genome shotgun (WGS) entry which is preliminary data.</text>
</comment>
<gene>
    <name evidence="8" type="ORF">EIP91_010325</name>
</gene>
<evidence type="ECO:0000313" key="9">
    <source>
        <dbReference type="Proteomes" id="UP000292702"/>
    </source>
</evidence>
<comment type="subcellular location">
    <subcellularLocation>
        <location evidence="1">Membrane</location>
        <topology evidence="1">Multi-pass membrane protein</topology>
    </subcellularLocation>
</comment>
<feature type="transmembrane region" description="Helical" evidence="7">
    <location>
        <begin position="189"/>
        <end position="207"/>
    </location>
</feature>
<feature type="compositionally biased region" description="Low complexity" evidence="6">
    <location>
        <begin position="286"/>
        <end position="299"/>
    </location>
</feature>
<dbReference type="SUPFAM" id="SSF81321">
    <property type="entry name" value="Family A G protein-coupled receptor-like"/>
    <property type="match status" value="1"/>
</dbReference>
<comment type="similarity">
    <text evidence="2">Belongs to the archaeal/bacterial/fungal opsin family.</text>
</comment>
<dbReference type="SMART" id="SM01021">
    <property type="entry name" value="Bac_rhodopsin"/>
    <property type="match status" value="1"/>
</dbReference>
<feature type="transmembrane region" description="Helical" evidence="7">
    <location>
        <begin position="51"/>
        <end position="70"/>
    </location>
</feature>
<protein>
    <recommendedName>
        <fullName evidence="10">Ion channel activity</fullName>
    </recommendedName>
</protein>
<evidence type="ECO:0000313" key="8">
    <source>
        <dbReference type="EMBL" id="TCD60351.1"/>
    </source>
</evidence>
<dbReference type="AlphaFoldDB" id="A0A4R0R0R3"/>